<dbReference type="AlphaFoldDB" id="A0A0B1PEA7"/>
<feature type="region of interest" description="Disordered" evidence="1">
    <location>
        <begin position="75"/>
        <end position="106"/>
    </location>
</feature>
<keyword evidence="3" id="KW-1185">Reference proteome</keyword>
<dbReference type="EMBL" id="JNVN01000466">
    <property type="protein sequence ID" value="KHJ35236.1"/>
    <property type="molecule type" value="Genomic_DNA"/>
</dbReference>
<accession>A0A0B1PEA7</accession>
<evidence type="ECO:0000256" key="1">
    <source>
        <dbReference type="SAM" id="MobiDB-lite"/>
    </source>
</evidence>
<feature type="compositionally biased region" description="Polar residues" evidence="1">
    <location>
        <begin position="40"/>
        <end position="55"/>
    </location>
</feature>
<sequence>MSQGMNNAIDMLGLSGSPDAKTTPEETLSQLMSGPIGELMSSSLSGAQTDGSASSQVGQLAGSVAWLLLGGSTSTTSSNAKEAKSNSSDSSVAPNKEPVQESSSASDAVGIGRIGTLFLLAITISTIPKFWCAI</sequence>
<organism evidence="2 3">
    <name type="scientific">Uncinula necator</name>
    <name type="common">Grape powdery mildew</name>
    <dbReference type="NCBI Taxonomy" id="52586"/>
    <lineage>
        <taxon>Eukaryota</taxon>
        <taxon>Fungi</taxon>
        <taxon>Dikarya</taxon>
        <taxon>Ascomycota</taxon>
        <taxon>Pezizomycotina</taxon>
        <taxon>Leotiomycetes</taxon>
        <taxon>Erysiphales</taxon>
        <taxon>Erysiphaceae</taxon>
        <taxon>Erysiphe</taxon>
    </lineage>
</organism>
<gene>
    <name evidence="2" type="ORF">EV44_g5900</name>
</gene>
<dbReference type="HOGENOM" id="CLU_1897739_0_0_1"/>
<feature type="region of interest" description="Disordered" evidence="1">
    <location>
        <begin position="1"/>
        <end position="55"/>
    </location>
</feature>
<evidence type="ECO:0000313" key="3">
    <source>
        <dbReference type="Proteomes" id="UP000030854"/>
    </source>
</evidence>
<evidence type="ECO:0000313" key="2">
    <source>
        <dbReference type="EMBL" id="KHJ35236.1"/>
    </source>
</evidence>
<protein>
    <submittedName>
        <fullName evidence="2">Uncharacterized protein</fullName>
    </submittedName>
</protein>
<comment type="caution">
    <text evidence="2">The sequence shown here is derived from an EMBL/GenBank/DDBJ whole genome shotgun (WGS) entry which is preliminary data.</text>
</comment>
<proteinExistence type="predicted"/>
<dbReference type="Proteomes" id="UP000030854">
    <property type="component" value="Unassembled WGS sequence"/>
</dbReference>
<reference evidence="2 3" key="1">
    <citation type="journal article" date="2014" name="BMC Genomics">
        <title>Adaptive genomic structural variation in the grape powdery mildew pathogen, Erysiphe necator.</title>
        <authorList>
            <person name="Jones L."/>
            <person name="Riaz S."/>
            <person name="Morales-Cruz A."/>
            <person name="Amrine K.C."/>
            <person name="McGuire B."/>
            <person name="Gubler W.D."/>
            <person name="Walker M.A."/>
            <person name="Cantu D."/>
        </authorList>
    </citation>
    <scope>NUCLEOTIDE SEQUENCE [LARGE SCALE GENOMIC DNA]</scope>
    <source>
        <strain evidence="3">c</strain>
    </source>
</reference>
<feature type="compositionally biased region" description="Low complexity" evidence="1">
    <location>
        <begin position="75"/>
        <end position="96"/>
    </location>
</feature>
<name>A0A0B1PEA7_UNCNE</name>